<organism evidence="2 3">
    <name type="scientific">candidate division MSBL1 archaeon SCGC-AAA259D14</name>
    <dbReference type="NCBI Taxonomy" id="1698261"/>
    <lineage>
        <taxon>Archaea</taxon>
        <taxon>Methanobacteriati</taxon>
        <taxon>Methanobacteriota</taxon>
        <taxon>candidate division MSBL1</taxon>
    </lineage>
</organism>
<protein>
    <submittedName>
        <fullName evidence="2">Uncharacterized protein</fullName>
    </submittedName>
</protein>
<evidence type="ECO:0000313" key="3">
    <source>
        <dbReference type="Proteomes" id="UP000070589"/>
    </source>
</evidence>
<sequence>MSLPKGEDHGKGKAEREPSIWWESSSARRGGVAKLSLYFLVLRRTMLSLPSRRIPHPNQQSQEFLK</sequence>
<feature type="compositionally biased region" description="Basic and acidic residues" evidence="1">
    <location>
        <begin position="1"/>
        <end position="18"/>
    </location>
</feature>
<dbReference type="Proteomes" id="UP000070589">
    <property type="component" value="Unassembled WGS sequence"/>
</dbReference>
<dbReference type="AlphaFoldDB" id="A0A133U7U3"/>
<feature type="region of interest" description="Disordered" evidence="1">
    <location>
        <begin position="1"/>
        <end position="20"/>
    </location>
</feature>
<keyword evidence="3" id="KW-1185">Reference proteome</keyword>
<comment type="caution">
    <text evidence="2">The sequence shown here is derived from an EMBL/GenBank/DDBJ whole genome shotgun (WGS) entry which is preliminary data.</text>
</comment>
<dbReference type="EMBL" id="LHXL01000009">
    <property type="protein sequence ID" value="KXA90258.1"/>
    <property type="molecule type" value="Genomic_DNA"/>
</dbReference>
<name>A0A133U7U3_9EURY</name>
<gene>
    <name evidence="2" type="ORF">AKJ62_01240</name>
</gene>
<reference evidence="2 3" key="1">
    <citation type="journal article" date="2016" name="Sci. Rep.">
        <title>Metabolic traits of an uncultured archaeal lineage -MSBL1- from brine pools of the Red Sea.</title>
        <authorList>
            <person name="Mwirichia R."/>
            <person name="Alam I."/>
            <person name="Rashid M."/>
            <person name="Vinu M."/>
            <person name="Ba-Alawi W."/>
            <person name="Anthony Kamau A."/>
            <person name="Kamanda Ngugi D."/>
            <person name="Goker M."/>
            <person name="Klenk H.P."/>
            <person name="Bajic V."/>
            <person name="Stingl U."/>
        </authorList>
    </citation>
    <scope>NUCLEOTIDE SEQUENCE [LARGE SCALE GENOMIC DNA]</scope>
    <source>
        <strain evidence="2">SCGC-AAA259D14</strain>
    </source>
</reference>
<accession>A0A133U7U3</accession>
<evidence type="ECO:0000313" key="2">
    <source>
        <dbReference type="EMBL" id="KXA90258.1"/>
    </source>
</evidence>
<evidence type="ECO:0000256" key="1">
    <source>
        <dbReference type="SAM" id="MobiDB-lite"/>
    </source>
</evidence>
<proteinExistence type="predicted"/>